<keyword evidence="2" id="KW-0812">Transmembrane</keyword>
<evidence type="ECO:0000256" key="1">
    <source>
        <dbReference type="SAM" id="MobiDB-lite"/>
    </source>
</evidence>
<feature type="region of interest" description="Disordered" evidence="1">
    <location>
        <begin position="826"/>
        <end position="856"/>
    </location>
</feature>
<feature type="transmembrane region" description="Helical" evidence="2">
    <location>
        <begin position="394"/>
        <end position="418"/>
    </location>
</feature>
<protein>
    <submittedName>
        <fullName evidence="3">Uncharacterized protein</fullName>
    </submittedName>
</protein>
<feature type="compositionally biased region" description="Polar residues" evidence="1">
    <location>
        <begin position="826"/>
        <end position="839"/>
    </location>
</feature>
<dbReference type="Proteomes" id="UP000198741">
    <property type="component" value="Chromosome I"/>
</dbReference>
<dbReference type="STRING" id="1090615.SAMN04515671_3637"/>
<keyword evidence="2" id="KW-0472">Membrane</keyword>
<feature type="region of interest" description="Disordered" evidence="1">
    <location>
        <begin position="746"/>
        <end position="776"/>
    </location>
</feature>
<feature type="transmembrane region" description="Helical" evidence="2">
    <location>
        <begin position="438"/>
        <end position="461"/>
    </location>
</feature>
<feature type="region of interest" description="Disordered" evidence="1">
    <location>
        <begin position="103"/>
        <end position="128"/>
    </location>
</feature>
<feature type="transmembrane region" description="Helical" evidence="2">
    <location>
        <begin position="304"/>
        <end position="331"/>
    </location>
</feature>
<sequence length="856" mass="91233">MTTVSRILELRIHGVSGTPPEEMLQTERGRSLTADDVVRVDTDPVVAFYQRKDPPYGPDHVLEAYNWSSLTSGTWVKGLWLLLVPFGLVNAAHFMLPRYRSSEPPAREAHRSPTGPAPDSRRSARADDEWSVGRVSQVVAEAALRMLGLVQTLVFALAVAEALIDLVAWQAKGDRAWLLTAVVLTGLVAVLVFLFGARGRTRRASLAPPSSMNPLARHTGLAAAEFELGDPDIPSLTRLHLGAVGAMLGWLCFTAWSDLDGDPVSGGWIRTHGAVICAWTAVAIAAAVLLIGNPHRDAVRWRAVAVRAVGWVGATVGAAGWLFGAYTLLAVDISPANRRSSLPGIDALTRIALFSSVGAIAVLTLACAAMAAAGRSLAGRGPWRRYLFGLTSPVLASVGTLLGVGFGAAVVLTVKWMVELALPSGASVELPSLYPRIAGAWALNLGQGLLAALVLLLLWLFRRKRFQEAVRLAHNVEPRPPGPPVGSTAIRRIAFAWWAARVKMHVQWMFCVFAAVGLVLSGLAVNAAINTGSAGCSTQSPAVATLGSAVPCGAQSGSALVVIGTVTLIAVAVGLGYLGWKSVRNSHWRRSANVVWDVVAFWPRAAHPLVPPPYTAVALDRLRARLYFYLGRCADPAAHAGQPCTCPKAAAPVDNVLLAAHSQGSLLAVAALAELRWATGSKDPDDGIRPGEIGLLTFGSQLQFAYARGFPRYVNVDLLRELVALRAQEFRWLNLMRETDPVGGQVLSDRRTMSGEPRSDRLDNDGEILDHPDRGAPGGVRVCGDEWRLLDPAIGPLGEAPIMLRHSGYFLDPNWDAAIAALTPSLPRSRNPVPTQASGSPDVATGTRVSARPFPP</sequence>
<feature type="transmembrane region" description="Helical" evidence="2">
    <location>
        <begin position="508"/>
        <end position="529"/>
    </location>
</feature>
<feature type="transmembrane region" description="Helical" evidence="2">
    <location>
        <begin position="176"/>
        <end position="197"/>
    </location>
</feature>
<evidence type="ECO:0000256" key="2">
    <source>
        <dbReference type="SAM" id="Phobius"/>
    </source>
</evidence>
<organism evidence="3 4">
    <name type="scientific">Nakamurella panacisegetis</name>
    <dbReference type="NCBI Taxonomy" id="1090615"/>
    <lineage>
        <taxon>Bacteria</taxon>
        <taxon>Bacillati</taxon>
        <taxon>Actinomycetota</taxon>
        <taxon>Actinomycetes</taxon>
        <taxon>Nakamurellales</taxon>
        <taxon>Nakamurellaceae</taxon>
        <taxon>Nakamurella</taxon>
    </lineage>
</organism>
<evidence type="ECO:0000313" key="4">
    <source>
        <dbReference type="Proteomes" id="UP000198741"/>
    </source>
</evidence>
<accession>A0A1H0RL51</accession>
<keyword evidence="2" id="KW-1133">Transmembrane helix</keyword>
<feature type="transmembrane region" description="Helical" evidence="2">
    <location>
        <begin position="559"/>
        <end position="580"/>
    </location>
</feature>
<reference evidence="3 4" key="1">
    <citation type="submission" date="2016-10" db="EMBL/GenBank/DDBJ databases">
        <authorList>
            <person name="de Groot N.N."/>
        </authorList>
    </citation>
    <scope>NUCLEOTIDE SEQUENCE [LARGE SCALE GENOMIC DNA]</scope>
    <source>
        <strain evidence="4">P4-7,KCTC 19426,CECT 7604</strain>
    </source>
</reference>
<feature type="transmembrane region" description="Helical" evidence="2">
    <location>
        <begin position="239"/>
        <end position="257"/>
    </location>
</feature>
<keyword evidence="4" id="KW-1185">Reference proteome</keyword>
<proteinExistence type="predicted"/>
<gene>
    <name evidence="3" type="ORF">SAMN04515671_3637</name>
</gene>
<feature type="transmembrane region" description="Helical" evidence="2">
    <location>
        <begin position="351"/>
        <end position="373"/>
    </location>
</feature>
<feature type="transmembrane region" description="Helical" evidence="2">
    <location>
        <begin position="143"/>
        <end position="164"/>
    </location>
</feature>
<feature type="compositionally biased region" description="Basic and acidic residues" evidence="1">
    <location>
        <begin position="748"/>
        <end position="774"/>
    </location>
</feature>
<evidence type="ECO:0000313" key="3">
    <source>
        <dbReference type="EMBL" id="SDP30195.1"/>
    </source>
</evidence>
<feature type="transmembrane region" description="Helical" evidence="2">
    <location>
        <begin position="269"/>
        <end position="292"/>
    </location>
</feature>
<name>A0A1H0RL51_9ACTN</name>
<dbReference type="AlphaFoldDB" id="A0A1H0RL51"/>
<dbReference type="EMBL" id="LT629710">
    <property type="protein sequence ID" value="SDP30195.1"/>
    <property type="molecule type" value="Genomic_DNA"/>
</dbReference>
<feature type="compositionally biased region" description="Basic and acidic residues" evidence="1">
    <location>
        <begin position="119"/>
        <end position="128"/>
    </location>
</feature>